<dbReference type="KEGG" id="bbes:BESB_028750"/>
<dbReference type="InterPro" id="IPR018181">
    <property type="entry name" value="Heat_shock_70_CS"/>
</dbReference>
<gene>
    <name evidence="5" type="ORF">BESB_028750</name>
</gene>
<dbReference type="SUPFAM" id="SSF100920">
    <property type="entry name" value="Heat shock protein 70kD (HSP70), peptide-binding domain"/>
    <property type="match status" value="1"/>
</dbReference>
<dbReference type="PROSITE" id="PS01036">
    <property type="entry name" value="HSP70_3"/>
    <property type="match status" value="1"/>
</dbReference>
<evidence type="ECO:0000256" key="4">
    <source>
        <dbReference type="SAM" id="MobiDB-lite"/>
    </source>
</evidence>
<feature type="region of interest" description="Disordered" evidence="4">
    <location>
        <begin position="1181"/>
        <end position="1298"/>
    </location>
</feature>
<dbReference type="NCBIfam" id="NF001413">
    <property type="entry name" value="PRK00290.1"/>
    <property type="match status" value="1"/>
</dbReference>
<proteinExistence type="inferred from homology"/>
<evidence type="ECO:0000256" key="1">
    <source>
        <dbReference type="ARBA" id="ARBA00022741"/>
    </source>
</evidence>
<dbReference type="GO" id="GO:0005524">
    <property type="term" value="F:ATP binding"/>
    <property type="evidence" value="ECO:0007669"/>
    <property type="project" value="UniProtKB-KW"/>
</dbReference>
<sequence length="2316" mass="247675">MASMSSAGASLAYRASRYCTGPNSRSVSTLVAAGTASSASLTQSALRRSSRFFSNSLCQTATVAASPLSRNLNRVLATTACSNALKNAQAAGVLSSFSRHLSTSAPRMNGKARGDVVGIDLGTTNSCVAVMEGSQPKVIENSEGMRTTPSIVAFTSDGQRLVGIVAKRQAVTNPENTVFATKRLIGRRYEEDAIKKEKQILPYKIVRASNGDAWVEAQGKPYSPSQISAFILTKMKETAEAYIGRPVRQAVITVPAYFNDSQRQATKDAGKIAGLEVLRIINEPTAAALAFGMDKDDGKTIAVYDLGGGTFDISILEILGGVFEVKATNGNTSLGGEDFDQKILQHLIEEFKKAQGIDLTNDKLALQRLREAAETAKIELSSKVQTEVNLPFITADQTGPKHLQVKLTRAKLEELVGGLLQQSVEPCEKCIKDAGISKTDLSDVILVGGMTRMPKVTELVKQIFGKEPSKGVNPDEAVAMGAAIQAGVLKGEIKDLLLLDVCPLSLGIETLGGVFTRLINRNTTIPTKKSQVFSTAADNQTQVGIKVYQGEREMAAANKMLGQFDLVGIPPAPRGVPQIEVTFDVDANGIMNISAVDKSTGKRQEITIQSSGGLSDAQIEQMVKDAELYKEQDEKKKDAVQAKNEAETLIYSVEKQMTDLKEKMTDADRTDLQEKIAKLRSNLGQEDPEPIREALKSLQEASWKVSQQAYNQAGSSDSSSTNVGESSGSESGDKKSHPVAAAKRVPCAAESLATSAADTFLDAVRRAVRTGVCVVALPADAEPKGEREIASRAVGGGGWKESAKKELYAAWFEKRPPVYATLPLLSQQQGGVTARAATRHRDFSNPRSTSARACLVTRSDEPHMSPRRKVSKASAALPSVSRGVSFSRESSCELQRGLDAGTQRLRQPEGGAGLPPRLPHRVILTSFFLGLSHASPSRMERPPDIELRLATRARRPRNCSQLLRLLFVLAIALFASAASTDPRDASIFLPLRFPWSRFLFAVAESPASDPQEPGRIGPPASPRSPEDAAAGAEPGPRSSGAGGDSGGASVASPAASSWPGTDNPLYHSMCEAIKAHPKVARQFFLLVLLLAQFPEDADGVALGRSWDERVRFSDATRLLHRLIADAHAQLPAQGPRYLWQNVEPCDLNRVARIQLTLAGVRIVEMIQASRSVLELALRAAKREPDPRSASLQAADREQDPEAAEDEEEFRRAPEKRQRRTVRELKKAQDEEKTDAPAGAGEDEEEAEADGGREEEEARGSAAWGREREPAAQPGRSGRRRAKARQTLEAAKGSGTRDRLQLDPLQHELLSLVGGDRIVFREFVKGLMEHQPVDSPLWSTKEILQLASITRLPLRAGAPLAELINQAASIWASYFVVHELQSGYVMEMLLEDWMDRMATPMMRSYHRALSLVAGAIREPVMDEPVCGHMFLLLDGFRTSPVSALFTENSTAQELEQFREQLQRVLEDELEKAVQRLGEDLRLADRSGAVAAAAASASAGVPIPAGGAEAEAETKPQQQPARAAPAAPEGGASAAASTLHSPLGWSSGEVRPVTKKQLPITRLAGYAVKLGTGIFQAGVLGEGNSYEANQRLLQAMTNDSLLVEIQFFDVGHVTLENPASPLVSLPDQTNVDIPASELVDMRNLGKGLTDDAERDEAANISRSPEGVFARRDWTTGNPEAGVPVVTAMQALKRHINGDKGAHGIWFFRRSLVIYSTLEGTDVTDPFSGQFGLSPSTDYDIHFFVYVPISDYSSNVSEKLRKSFLLMAQAPTGGGSGGWGLKGIDPLVDDSRIKDLGTAKLTEDRQALKLKTFGIELDDNQRTNVQKFIQKDMVLIHYKIKGLATMRSALPPGEEWRVMRAERIFGRILKQCRNLLEVPYAVVVKKQPRGETRQMKKTSEVEGGLPVWVLAIAVVCTALPLIIFMCCLQFHKRLPLPWWVSCICSSRPPCAAAPGDGAEEEPDVQSVVNSPCLTQAETSFPFDLPAAYESDFADAPPCSSLKATVSVDLPSSAREVCLPAATNSEGFFGAGAPPPFDRAAPRVSASHRASFTASALCGAAGGAALAAHPSRSTVLRGGWHDATARWMGPQLCAEGAGGPPRKAADACLPGSLSTRGSGVSACHERFGSRTPVGVIGSACADLHPGGVPEFDAAASTSGTAGAPLAEVDDGGEGEDEDTTGAGAASASPAQAAAPSGGGKARWRELSPHSLRAASGREAGACGFRRGRPMKRGGLRRAESPERDLSAEAACAAQGRRSIEPSIIPAVTPVNRLLCREPGNAGRRSGSGMLSARLGRQGSSGGPGEEEGGGGREGASNDRG</sequence>
<dbReference type="STRING" id="94643.A0A2A9M7S2"/>
<feature type="region of interest" description="Disordered" evidence="4">
    <location>
        <begin position="2272"/>
        <end position="2316"/>
    </location>
</feature>
<feature type="compositionally biased region" description="Acidic residues" evidence="4">
    <location>
        <begin position="2163"/>
        <end position="2175"/>
    </location>
</feature>
<protein>
    <submittedName>
        <fullName evidence="5">Uncharacterized protein</fullName>
    </submittedName>
</protein>
<feature type="compositionally biased region" description="Low complexity" evidence="4">
    <location>
        <begin position="2149"/>
        <end position="2159"/>
    </location>
</feature>
<comment type="caution">
    <text evidence="5">The sequence shown here is derived from an EMBL/GenBank/DDBJ whole genome shotgun (WGS) entry which is preliminary data.</text>
</comment>
<dbReference type="VEuPathDB" id="ToxoDB:BESB_028750"/>
<dbReference type="FunFam" id="3.30.420.40:FF:000004">
    <property type="entry name" value="Molecular chaperone DnaK"/>
    <property type="match status" value="1"/>
</dbReference>
<dbReference type="InterPro" id="IPR043129">
    <property type="entry name" value="ATPase_NBD"/>
</dbReference>
<dbReference type="Gene3D" id="3.30.420.40">
    <property type="match status" value="2"/>
</dbReference>
<keyword evidence="6" id="KW-1185">Reference proteome</keyword>
<keyword evidence="2" id="KW-0067">ATP-binding</keyword>
<keyword evidence="3" id="KW-0175">Coiled coil</keyword>
<feature type="compositionally biased region" description="Basic and acidic residues" evidence="4">
    <location>
        <begin position="1249"/>
        <end position="1269"/>
    </location>
</feature>
<evidence type="ECO:0000313" key="5">
    <source>
        <dbReference type="EMBL" id="PFH31440.1"/>
    </source>
</evidence>
<dbReference type="InterPro" id="IPR013126">
    <property type="entry name" value="Hsp_70_fam"/>
</dbReference>
<dbReference type="FunFam" id="2.60.34.10:FF:000014">
    <property type="entry name" value="Chaperone protein DnaK HSP70"/>
    <property type="match status" value="1"/>
</dbReference>
<dbReference type="InterPro" id="IPR012725">
    <property type="entry name" value="Chaperone_DnaK"/>
</dbReference>
<dbReference type="Pfam" id="PF00012">
    <property type="entry name" value="HSP70"/>
    <property type="match status" value="1"/>
</dbReference>
<feature type="compositionally biased region" description="Low complexity" evidence="4">
    <location>
        <begin position="1514"/>
        <end position="1535"/>
    </location>
</feature>
<dbReference type="GO" id="GO:0140662">
    <property type="term" value="F:ATP-dependent protein folding chaperone"/>
    <property type="evidence" value="ECO:0007669"/>
    <property type="project" value="InterPro"/>
</dbReference>
<feature type="region of interest" description="Disordered" evidence="4">
    <location>
        <begin position="706"/>
        <end position="740"/>
    </location>
</feature>
<feature type="coiled-coil region" evidence="3">
    <location>
        <begin position="629"/>
        <end position="663"/>
    </location>
</feature>
<dbReference type="FunFam" id="1.20.1270.10:FF:000001">
    <property type="entry name" value="Molecular chaperone DnaK"/>
    <property type="match status" value="1"/>
</dbReference>
<dbReference type="GeneID" id="40307927"/>
<feature type="compositionally biased region" description="Low complexity" evidence="4">
    <location>
        <begin position="2176"/>
        <end position="2191"/>
    </location>
</feature>
<feature type="region of interest" description="Disordered" evidence="4">
    <location>
        <begin position="1006"/>
        <end position="1056"/>
    </location>
</feature>
<organism evidence="5 6">
    <name type="scientific">Besnoitia besnoiti</name>
    <name type="common">Apicomplexan protozoan</name>
    <dbReference type="NCBI Taxonomy" id="94643"/>
    <lineage>
        <taxon>Eukaryota</taxon>
        <taxon>Sar</taxon>
        <taxon>Alveolata</taxon>
        <taxon>Apicomplexa</taxon>
        <taxon>Conoidasida</taxon>
        <taxon>Coccidia</taxon>
        <taxon>Eucoccidiorida</taxon>
        <taxon>Eimeriorina</taxon>
        <taxon>Sarcocystidae</taxon>
        <taxon>Besnoitia</taxon>
    </lineage>
</organism>
<dbReference type="Gene3D" id="3.90.640.10">
    <property type="entry name" value="Actin, Chain A, domain 4"/>
    <property type="match status" value="1"/>
</dbReference>
<accession>A0A2A9M7S2</accession>
<dbReference type="RefSeq" id="XP_029215449.1">
    <property type="nucleotide sequence ID" value="XM_029361549.1"/>
</dbReference>
<evidence type="ECO:0000256" key="3">
    <source>
        <dbReference type="SAM" id="Coils"/>
    </source>
</evidence>
<dbReference type="NCBIfam" id="TIGR02350">
    <property type="entry name" value="prok_dnaK"/>
    <property type="match status" value="1"/>
</dbReference>
<dbReference type="GO" id="GO:0051082">
    <property type="term" value="F:unfolded protein binding"/>
    <property type="evidence" value="ECO:0007669"/>
    <property type="project" value="InterPro"/>
</dbReference>
<reference evidence="5 6" key="1">
    <citation type="submission" date="2017-09" db="EMBL/GenBank/DDBJ databases">
        <title>Genome sequencing of Besnoitia besnoiti strain Bb-Ger1.</title>
        <authorList>
            <person name="Schares G."/>
            <person name="Venepally P."/>
            <person name="Lorenzi H.A."/>
        </authorList>
    </citation>
    <scope>NUCLEOTIDE SEQUENCE [LARGE SCALE GENOMIC DNA]</scope>
    <source>
        <strain evidence="5 6">Bb-Ger1</strain>
    </source>
</reference>
<dbReference type="Gene3D" id="2.60.34.10">
    <property type="entry name" value="Substrate Binding Domain Of DNAk, Chain A, domain 1"/>
    <property type="match status" value="1"/>
</dbReference>
<dbReference type="PROSITE" id="PS00297">
    <property type="entry name" value="HSP70_1"/>
    <property type="match status" value="1"/>
</dbReference>
<dbReference type="InterPro" id="IPR029047">
    <property type="entry name" value="HSP70_peptide-bd_sf"/>
</dbReference>
<dbReference type="Gene3D" id="1.20.1270.10">
    <property type="match status" value="1"/>
</dbReference>
<feature type="compositionally biased region" description="Basic and acidic residues" evidence="4">
    <location>
        <begin position="1208"/>
        <end position="1234"/>
    </location>
</feature>
<dbReference type="PROSITE" id="PS00329">
    <property type="entry name" value="HSP70_2"/>
    <property type="match status" value="1"/>
</dbReference>
<evidence type="ECO:0000313" key="6">
    <source>
        <dbReference type="Proteomes" id="UP000224006"/>
    </source>
</evidence>
<dbReference type="PRINTS" id="PR00301">
    <property type="entry name" value="HEATSHOCK70"/>
</dbReference>
<dbReference type="FunFam" id="3.30.30.30:FF:000003">
    <property type="entry name" value="Heat shock protein 9"/>
    <property type="match status" value="1"/>
</dbReference>
<dbReference type="OrthoDB" id="2401965at2759"/>
<feature type="region of interest" description="Disordered" evidence="4">
    <location>
        <begin position="2147"/>
        <end position="2240"/>
    </location>
</feature>
<dbReference type="PANTHER" id="PTHR19375">
    <property type="entry name" value="HEAT SHOCK PROTEIN 70KDA"/>
    <property type="match status" value="1"/>
</dbReference>
<name>A0A2A9M7S2_BESBE</name>
<keyword evidence="1" id="KW-0547">Nucleotide-binding</keyword>
<feature type="compositionally biased region" description="Low complexity" evidence="4">
    <location>
        <begin position="1047"/>
        <end position="1056"/>
    </location>
</feature>
<dbReference type="HAMAP" id="MF_00332">
    <property type="entry name" value="DnaK"/>
    <property type="match status" value="1"/>
</dbReference>
<feature type="compositionally biased region" description="Low complexity" evidence="4">
    <location>
        <begin position="714"/>
        <end position="730"/>
    </location>
</feature>
<dbReference type="CDD" id="cd11733">
    <property type="entry name" value="ASKHA_NBD_HSP70_HSPA9"/>
    <property type="match status" value="1"/>
</dbReference>
<dbReference type="FunFam" id="3.90.640.10:FF:000003">
    <property type="entry name" value="Molecular chaperone DnaK"/>
    <property type="match status" value="1"/>
</dbReference>
<feature type="compositionally biased region" description="Basic residues" evidence="4">
    <location>
        <begin position="2221"/>
        <end position="2231"/>
    </location>
</feature>
<dbReference type="SUPFAM" id="SSF53067">
    <property type="entry name" value="Actin-like ATPase domain"/>
    <property type="match status" value="2"/>
</dbReference>
<dbReference type="Proteomes" id="UP000224006">
    <property type="component" value="Unassembled WGS sequence"/>
</dbReference>
<evidence type="ECO:0000256" key="2">
    <source>
        <dbReference type="ARBA" id="ARBA00022840"/>
    </source>
</evidence>
<feature type="compositionally biased region" description="Low complexity" evidence="4">
    <location>
        <begin position="1027"/>
        <end position="1039"/>
    </location>
</feature>
<dbReference type="InterPro" id="IPR029048">
    <property type="entry name" value="HSP70_C_sf"/>
</dbReference>
<dbReference type="EMBL" id="NWUJ01000015">
    <property type="protein sequence ID" value="PFH31440.1"/>
    <property type="molecule type" value="Genomic_DNA"/>
</dbReference>
<dbReference type="SUPFAM" id="SSF100934">
    <property type="entry name" value="Heat shock protein 70kD (HSP70), C-terminal subdomain"/>
    <property type="match status" value="1"/>
</dbReference>
<feature type="region of interest" description="Disordered" evidence="4">
    <location>
        <begin position="1502"/>
        <end position="1546"/>
    </location>
</feature>